<dbReference type="PANTHER" id="PTHR43428:SF1">
    <property type="entry name" value="ARSENATE REDUCTASE"/>
    <property type="match status" value="1"/>
</dbReference>
<dbReference type="SUPFAM" id="SSF52788">
    <property type="entry name" value="Phosphotyrosine protein phosphatases I"/>
    <property type="match status" value="1"/>
</dbReference>
<dbReference type="InterPro" id="IPR023485">
    <property type="entry name" value="Ptyr_pPase"/>
</dbReference>
<dbReference type="EMBL" id="JAUFQS010000047">
    <property type="protein sequence ID" value="MDN3690255.1"/>
    <property type="molecule type" value="Genomic_DNA"/>
</dbReference>
<evidence type="ECO:0000256" key="1">
    <source>
        <dbReference type="ARBA" id="ARBA00022849"/>
    </source>
</evidence>
<sequence length="255" mass="28266">MKRLLIPFSIVSILFLSCTSNSKKEGNPNAKVSEPIQATMSSEPKTIEISMYPELSQYIESVLAGIDAIPNDRKDQLKKIALYVQTKKKSNEPANLTFICTHNSRRSHLSQIWAATAAAYYGVEEGVHTYSGGTEATAFNPRAVAAIERAGFRVNHTKGDNPRYKVSFSENGEEVECFSKKYDDAFNASENFAAIMTCSEADKSCPFIPGASLRVPIPYVDPKEADGTEQEAAVYDERTKQIATEMFYMMSQVKV</sequence>
<evidence type="ECO:0000313" key="3">
    <source>
        <dbReference type="EMBL" id="MDN3690255.1"/>
    </source>
</evidence>
<feature type="domain" description="Phosphotyrosine protein phosphatase I" evidence="2">
    <location>
        <begin position="94"/>
        <end position="252"/>
    </location>
</feature>
<protein>
    <submittedName>
        <fullName evidence="3">Protein-tyrosine-phosphatase</fullName>
    </submittedName>
</protein>
<proteinExistence type="predicted"/>
<evidence type="ECO:0000313" key="4">
    <source>
        <dbReference type="Proteomes" id="UP001236663"/>
    </source>
</evidence>
<dbReference type="Proteomes" id="UP001236663">
    <property type="component" value="Unassembled WGS sequence"/>
</dbReference>
<name>A0ABT8CEV4_9BACT</name>
<dbReference type="Gene3D" id="3.40.50.2300">
    <property type="match status" value="1"/>
</dbReference>
<accession>A0ABT8CEV4</accession>
<keyword evidence="1" id="KW-0059">Arsenical resistance</keyword>
<dbReference type="RefSeq" id="WP_240459165.1">
    <property type="nucleotide sequence ID" value="NZ_JAUFQS010000047.1"/>
</dbReference>
<evidence type="ECO:0000259" key="2">
    <source>
        <dbReference type="SMART" id="SM00226"/>
    </source>
</evidence>
<dbReference type="PROSITE" id="PS51257">
    <property type="entry name" value="PROKAR_LIPOPROTEIN"/>
    <property type="match status" value="1"/>
</dbReference>
<gene>
    <name evidence="3" type="ORF">QWZ15_20705</name>
</gene>
<keyword evidence="4" id="KW-1185">Reference proteome</keyword>
<organism evidence="3 4">
    <name type="scientific">Cyclobacterium jeungdonense</name>
    <dbReference type="NCBI Taxonomy" id="708087"/>
    <lineage>
        <taxon>Bacteria</taxon>
        <taxon>Pseudomonadati</taxon>
        <taxon>Bacteroidota</taxon>
        <taxon>Cytophagia</taxon>
        <taxon>Cytophagales</taxon>
        <taxon>Cyclobacteriaceae</taxon>
        <taxon>Cyclobacterium</taxon>
    </lineage>
</organism>
<dbReference type="Pfam" id="PF01451">
    <property type="entry name" value="LMWPc"/>
    <property type="match status" value="1"/>
</dbReference>
<reference evidence="4" key="1">
    <citation type="journal article" date="2019" name="Int. J. Syst. Evol. Microbiol.">
        <title>The Global Catalogue of Microorganisms (GCM) 10K type strain sequencing project: providing services to taxonomists for standard genome sequencing and annotation.</title>
        <authorList>
            <consortium name="The Broad Institute Genomics Platform"/>
            <consortium name="The Broad Institute Genome Sequencing Center for Infectious Disease"/>
            <person name="Wu L."/>
            <person name="Ma J."/>
        </authorList>
    </citation>
    <scope>NUCLEOTIDE SEQUENCE [LARGE SCALE GENOMIC DNA]</scope>
    <source>
        <strain evidence="4">CECT 7706</strain>
    </source>
</reference>
<dbReference type="SMART" id="SM00226">
    <property type="entry name" value="LMWPc"/>
    <property type="match status" value="1"/>
</dbReference>
<comment type="caution">
    <text evidence="3">The sequence shown here is derived from an EMBL/GenBank/DDBJ whole genome shotgun (WGS) entry which is preliminary data.</text>
</comment>
<dbReference type="PANTHER" id="PTHR43428">
    <property type="entry name" value="ARSENATE REDUCTASE"/>
    <property type="match status" value="1"/>
</dbReference>
<dbReference type="InterPro" id="IPR036196">
    <property type="entry name" value="Ptyr_pPase_sf"/>
</dbReference>